<dbReference type="EMBL" id="BTGU01000036">
    <property type="protein sequence ID" value="GMN51127.1"/>
    <property type="molecule type" value="Genomic_DNA"/>
</dbReference>
<feature type="compositionally biased region" description="Polar residues" evidence="1">
    <location>
        <begin position="1"/>
        <end position="12"/>
    </location>
</feature>
<accession>A0AA88AI48</accession>
<feature type="compositionally biased region" description="Low complexity" evidence="1">
    <location>
        <begin position="45"/>
        <end position="56"/>
    </location>
</feature>
<keyword evidence="3" id="KW-1185">Reference proteome</keyword>
<evidence type="ECO:0000256" key="1">
    <source>
        <dbReference type="SAM" id="MobiDB-lite"/>
    </source>
</evidence>
<dbReference type="AlphaFoldDB" id="A0AA88AI48"/>
<feature type="region of interest" description="Disordered" evidence="1">
    <location>
        <begin position="98"/>
        <end position="145"/>
    </location>
</feature>
<reference evidence="2" key="1">
    <citation type="submission" date="2023-07" db="EMBL/GenBank/DDBJ databases">
        <title>draft genome sequence of fig (Ficus carica).</title>
        <authorList>
            <person name="Takahashi T."/>
            <person name="Nishimura K."/>
        </authorList>
    </citation>
    <scope>NUCLEOTIDE SEQUENCE</scope>
</reference>
<feature type="region of interest" description="Disordered" evidence="1">
    <location>
        <begin position="40"/>
        <end position="64"/>
    </location>
</feature>
<dbReference type="PANTHER" id="PTHR34130:SF5">
    <property type="entry name" value="OS08G0243800 PROTEIN"/>
    <property type="match status" value="1"/>
</dbReference>
<evidence type="ECO:0000313" key="2">
    <source>
        <dbReference type="EMBL" id="GMN51127.1"/>
    </source>
</evidence>
<gene>
    <name evidence="2" type="ORF">TIFTF001_020278</name>
</gene>
<feature type="compositionally biased region" description="Polar residues" evidence="1">
    <location>
        <begin position="98"/>
        <end position="109"/>
    </location>
</feature>
<evidence type="ECO:0000313" key="3">
    <source>
        <dbReference type="Proteomes" id="UP001187192"/>
    </source>
</evidence>
<organism evidence="2 3">
    <name type="scientific">Ficus carica</name>
    <name type="common">Common fig</name>
    <dbReference type="NCBI Taxonomy" id="3494"/>
    <lineage>
        <taxon>Eukaryota</taxon>
        <taxon>Viridiplantae</taxon>
        <taxon>Streptophyta</taxon>
        <taxon>Embryophyta</taxon>
        <taxon>Tracheophyta</taxon>
        <taxon>Spermatophyta</taxon>
        <taxon>Magnoliopsida</taxon>
        <taxon>eudicotyledons</taxon>
        <taxon>Gunneridae</taxon>
        <taxon>Pentapetalae</taxon>
        <taxon>rosids</taxon>
        <taxon>fabids</taxon>
        <taxon>Rosales</taxon>
        <taxon>Moraceae</taxon>
        <taxon>Ficeae</taxon>
        <taxon>Ficus</taxon>
    </lineage>
</organism>
<sequence length="259" mass="29752">MVAKESTPNSADYSYEEEEEETLSLCDLPIYSKSDSWDEYDDDFSGSSKKYQSSASNDDDEEEEDFFEFFSEDLTAATFPINKEIIFCGKLITLAGQDQQKPTQDQNPKTSEKSLPEKPRRRRKQSIFQHLLKSPPRSNDSKALASYDNEVRVSKTSSTMGSPAVKSRWFLFMFGMVRVPTEMKLRDMRTRQSRSRRRSHSATMFPSFEEGKEETTAEKVSYKRRGKGFWGMLRALGCRSRHSEVVVKAAYGCSPIPRE</sequence>
<dbReference type="Proteomes" id="UP001187192">
    <property type="component" value="Unassembled WGS sequence"/>
</dbReference>
<feature type="region of interest" description="Disordered" evidence="1">
    <location>
        <begin position="1"/>
        <end position="27"/>
    </location>
</feature>
<proteinExistence type="predicted"/>
<dbReference type="PANTHER" id="PTHR34130">
    <property type="entry name" value="OS08G0243800 PROTEIN"/>
    <property type="match status" value="1"/>
</dbReference>
<comment type="caution">
    <text evidence="2">The sequence shown here is derived from an EMBL/GenBank/DDBJ whole genome shotgun (WGS) entry which is preliminary data.</text>
</comment>
<name>A0AA88AI48_FICCA</name>
<protein>
    <submittedName>
        <fullName evidence="2">Uncharacterized protein</fullName>
    </submittedName>
</protein>